<keyword evidence="1" id="KW-0812">Transmembrane</keyword>
<dbReference type="EMBL" id="UOFA01000236">
    <property type="protein sequence ID" value="VAW45857.1"/>
    <property type="molecule type" value="Genomic_DNA"/>
</dbReference>
<dbReference type="NCBIfam" id="TIGR02532">
    <property type="entry name" value="IV_pilin_GFxxxE"/>
    <property type="match status" value="1"/>
</dbReference>
<name>A0A3B0W559_9ZZZZ</name>
<accession>A0A3B0W559</accession>
<dbReference type="AlphaFoldDB" id="A0A3B0W559"/>
<dbReference type="NCBIfam" id="TIGR02523">
    <property type="entry name" value="type_IV_pilV"/>
    <property type="match status" value="1"/>
</dbReference>
<feature type="transmembrane region" description="Helical" evidence="1">
    <location>
        <begin position="12"/>
        <end position="35"/>
    </location>
</feature>
<proteinExistence type="predicted"/>
<protein>
    <recommendedName>
        <fullName evidence="3">Type IV fimbrial biogenesis protein PilV</fullName>
    </recommendedName>
</protein>
<sequence length="174" mass="18701">MNQRNKQQGFTLLEVLVAVLVFSFGMLGIAGMMTISVKNNHNGYLRSQASFLVENMMDRMRANPIALWGDVYAGQAGPAALLCDLANPCTFGNLALYDMQAWAESLQTSLPNGIGNIACVANSVIPPGITAAVPPSIWFPAPPYDGMCTITVTWNESNRTSATDQQTMTLVGQP</sequence>
<dbReference type="Pfam" id="PF07963">
    <property type="entry name" value="N_methyl"/>
    <property type="match status" value="1"/>
</dbReference>
<keyword evidence="1" id="KW-0472">Membrane</keyword>
<gene>
    <name evidence="2" type="ORF">MNBD_GAMMA02-924</name>
</gene>
<evidence type="ECO:0008006" key="3">
    <source>
        <dbReference type="Google" id="ProtNLM"/>
    </source>
</evidence>
<dbReference type="InterPro" id="IPR013362">
    <property type="entry name" value="Pilus_4_PilV"/>
</dbReference>
<keyword evidence="1" id="KW-1133">Transmembrane helix</keyword>
<organism evidence="2">
    <name type="scientific">hydrothermal vent metagenome</name>
    <dbReference type="NCBI Taxonomy" id="652676"/>
    <lineage>
        <taxon>unclassified sequences</taxon>
        <taxon>metagenomes</taxon>
        <taxon>ecological metagenomes</taxon>
    </lineage>
</organism>
<evidence type="ECO:0000256" key="1">
    <source>
        <dbReference type="SAM" id="Phobius"/>
    </source>
</evidence>
<dbReference type="PROSITE" id="PS00409">
    <property type="entry name" value="PROKAR_NTER_METHYL"/>
    <property type="match status" value="1"/>
</dbReference>
<evidence type="ECO:0000313" key="2">
    <source>
        <dbReference type="EMBL" id="VAW45857.1"/>
    </source>
</evidence>
<dbReference type="InterPro" id="IPR012902">
    <property type="entry name" value="N_methyl_site"/>
</dbReference>
<reference evidence="2" key="1">
    <citation type="submission" date="2018-06" db="EMBL/GenBank/DDBJ databases">
        <authorList>
            <person name="Zhirakovskaya E."/>
        </authorList>
    </citation>
    <scope>NUCLEOTIDE SEQUENCE</scope>
</reference>